<keyword evidence="3 9" id="KW-0813">Transport</keyword>
<sequence>MLKERGIDPQLADYFREAARFRPGVQVVTLFVNGSKRGRADARFNTKGDLCFEVGLLDKGGLIVPPQLKKVEKPASAPAAPATTTTTTTGAPGCFDYKEAFPQTQVELRPGKEEVALVVPTDALRPTEDDFAGYSSGGTAAMLNYEILGVNSKFAGGGSRFMSGNAELGFNFQDWIVRSREVYTAQDGKSQRQHVYAYAQKTLMDFRSILQTGQINIANSAVSGGSITGAQIIPEGALMSLNRNNVMVEGIAQWQARVEVRQAGALIYTTVVPAGPFALSDLPLLNSGSDLEVTVVEATGAQRRFIVPAASLHSGSLGSQRGYSFAVGRQRSLGGSTARQPWIVTGSGGWKIGKDSNANAGLMAATSYQAGAWGMDTRVFNSTSVSLQQRLSNATGEGVHGTQVSLSSSSLLSTSISGSFSATQQTLGYRDLGDTIVDTPANAGDLQHNRYRGQYTASLSWSNATMGTFNVAYSRSSLFSGVSTQRVTGAWGQTFSFGTISFNVEHNLGNNGNTDSNSSNTVPVNTFYLTLSIPLGQRNVRTYVNNSSGYKRYGASYNETINEYANYTVSAERNTQSQETDLSTQASILPRYAQVNLGYSRAGSGATAMNGGLRGGMVLHQHGLTLSPYPIQDTFGILSVGDESGIRVSTPYGPVWTDPWGQAVISQMAPYASSRLEIATKSLPRNVDIKNGYKLVEPGRGSVNFVTFDTIKVRRILLNTKGADGNPLPKGAFVLDAEGQFVTTVVDDGQIFLINGVPNSKLEVSLPDGKQCSLQFELPSRADPNMFFETAEARCGPTLQVQLQKATYAQL</sequence>
<dbReference type="Gene3D" id="2.60.40.2610">
    <property type="entry name" value="Outer membrane usher protein FimD, plug domain"/>
    <property type="match status" value="1"/>
</dbReference>
<dbReference type="Proteomes" id="UP000063429">
    <property type="component" value="Chromosome"/>
</dbReference>
<evidence type="ECO:0000256" key="7">
    <source>
        <dbReference type="ARBA" id="ARBA00023136"/>
    </source>
</evidence>
<keyword evidence="9" id="KW-1029">Fimbrium biogenesis</keyword>
<dbReference type="Pfam" id="PF13954">
    <property type="entry name" value="PapC_N"/>
    <property type="match status" value="1"/>
</dbReference>
<feature type="domain" description="PapC N-terminal" evidence="11">
    <location>
        <begin position="12"/>
        <end position="147"/>
    </location>
</feature>
<evidence type="ECO:0000256" key="9">
    <source>
        <dbReference type="RuleBase" id="RU003884"/>
    </source>
</evidence>
<dbReference type="InterPro" id="IPR025885">
    <property type="entry name" value="PapC_N"/>
</dbReference>
<dbReference type="InterPro" id="IPR037224">
    <property type="entry name" value="PapC_N_sf"/>
</dbReference>
<accession>A0ABN4I344</accession>
<dbReference type="Pfam" id="PF13953">
    <property type="entry name" value="PapC_C"/>
    <property type="match status" value="1"/>
</dbReference>
<reference evidence="13" key="1">
    <citation type="journal article" date="2015" name="Genome Announc.">
        <title>Complete Genome Sequence of Herbaspirillum hiltneri N3 (DSM 17495), Isolated from Surface-Sterilized Wheat Roots.</title>
        <authorList>
            <person name="Guizelini D."/>
            <person name="Saizaki P.M."/>
            <person name="Coimbra N.A."/>
            <person name="Weiss V.A."/>
            <person name="Faoro H."/>
            <person name="Sfeir M.Z."/>
            <person name="Baura V.A."/>
            <person name="Monteiro R.A."/>
            <person name="Chubatsu L.S."/>
            <person name="Souza E.M."/>
            <person name="Cruz L.M."/>
            <person name="Pedrosa F.O."/>
            <person name="Raittz R.T."/>
            <person name="Marchaukoski J.N."/>
            <person name="Steffens M.B."/>
        </authorList>
    </citation>
    <scope>NUCLEOTIDE SEQUENCE [LARGE SCALE GENOMIC DNA]</scope>
    <source>
        <strain evidence="13">N3</strain>
    </source>
</reference>
<evidence type="ECO:0000256" key="1">
    <source>
        <dbReference type="ARBA" id="ARBA00004571"/>
    </source>
</evidence>
<evidence type="ECO:0000259" key="11">
    <source>
        <dbReference type="Pfam" id="PF13954"/>
    </source>
</evidence>
<evidence type="ECO:0000313" key="13">
    <source>
        <dbReference type="Proteomes" id="UP000063429"/>
    </source>
</evidence>
<dbReference type="InterPro" id="IPR025949">
    <property type="entry name" value="PapC-like_C"/>
</dbReference>
<dbReference type="PANTHER" id="PTHR30451:SF8">
    <property type="entry name" value="FIMBRIAL USHER PROTEIN"/>
    <property type="match status" value="1"/>
</dbReference>
<keyword evidence="5 9" id="KW-0812">Transmembrane</keyword>
<comment type="subcellular location">
    <subcellularLocation>
        <location evidence="1 9">Cell outer membrane</location>
        <topology evidence="1 9">Multi-pass membrane protein</topology>
    </subcellularLocation>
</comment>
<dbReference type="SUPFAM" id="SSF141729">
    <property type="entry name" value="FimD N-terminal domain-like"/>
    <property type="match status" value="1"/>
</dbReference>
<name>A0ABN4I344_9BURK</name>
<comment type="similarity">
    <text evidence="2 9">Belongs to the fimbrial export usher family.</text>
</comment>
<evidence type="ECO:0000256" key="3">
    <source>
        <dbReference type="ARBA" id="ARBA00022448"/>
    </source>
</evidence>
<keyword evidence="4" id="KW-1134">Transmembrane beta strand</keyword>
<evidence type="ECO:0000256" key="4">
    <source>
        <dbReference type="ARBA" id="ARBA00022452"/>
    </source>
</evidence>
<dbReference type="Gene3D" id="3.10.20.410">
    <property type="match status" value="1"/>
</dbReference>
<dbReference type="Pfam" id="PF00577">
    <property type="entry name" value="Usher"/>
    <property type="match status" value="1"/>
</dbReference>
<dbReference type="Gene3D" id="2.60.40.2070">
    <property type="match status" value="1"/>
</dbReference>
<dbReference type="PANTHER" id="PTHR30451">
    <property type="entry name" value="OUTER MEMBRANE USHER PROTEIN"/>
    <property type="match status" value="1"/>
</dbReference>
<keyword evidence="7 9" id="KW-0472">Membrane</keyword>
<dbReference type="InterPro" id="IPR042186">
    <property type="entry name" value="FimD_plug_dom"/>
</dbReference>
<keyword evidence="6" id="KW-0732">Signal</keyword>
<evidence type="ECO:0000259" key="10">
    <source>
        <dbReference type="Pfam" id="PF13953"/>
    </source>
</evidence>
<evidence type="ECO:0000256" key="6">
    <source>
        <dbReference type="ARBA" id="ARBA00022729"/>
    </source>
</evidence>
<proteinExistence type="inferred from homology"/>
<keyword evidence="13" id="KW-1185">Reference proteome</keyword>
<evidence type="ECO:0000256" key="2">
    <source>
        <dbReference type="ARBA" id="ARBA00008064"/>
    </source>
</evidence>
<protein>
    <submittedName>
        <fullName evidence="12">Pilus assembly protein PapC</fullName>
    </submittedName>
</protein>
<dbReference type="InterPro" id="IPR000015">
    <property type="entry name" value="Fimb_usher"/>
</dbReference>
<dbReference type="InterPro" id="IPR043142">
    <property type="entry name" value="PapC-like_C_sf"/>
</dbReference>
<dbReference type="InterPro" id="IPR018030">
    <property type="entry name" value="Fimbrial_membr_usher_CS"/>
</dbReference>
<evidence type="ECO:0000256" key="5">
    <source>
        <dbReference type="ARBA" id="ARBA00022692"/>
    </source>
</evidence>
<gene>
    <name evidence="12" type="ORF">F506_15290</name>
</gene>
<organism evidence="12 13">
    <name type="scientific">Herbaspirillum hiltneri N3</name>
    <dbReference type="NCBI Taxonomy" id="1262470"/>
    <lineage>
        <taxon>Bacteria</taxon>
        <taxon>Pseudomonadati</taxon>
        <taxon>Pseudomonadota</taxon>
        <taxon>Betaproteobacteria</taxon>
        <taxon>Burkholderiales</taxon>
        <taxon>Oxalobacteraceae</taxon>
        <taxon>Herbaspirillum</taxon>
    </lineage>
</organism>
<dbReference type="PROSITE" id="PS01151">
    <property type="entry name" value="FIMBRIAL_USHER"/>
    <property type="match status" value="1"/>
</dbReference>
<feature type="domain" description="PapC-like C-terminal" evidence="10">
    <location>
        <begin position="717"/>
        <end position="779"/>
    </location>
</feature>
<keyword evidence="8 9" id="KW-0998">Cell outer membrane</keyword>
<dbReference type="Gene3D" id="2.60.40.3110">
    <property type="match status" value="1"/>
</dbReference>
<evidence type="ECO:0000313" key="12">
    <source>
        <dbReference type="EMBL" id="AKZ65413.1"/>
    </source>
</evidence>
<evidence type="ECO:0000256" key="8">
    <source>
        <dbReference type="ARBA" id="ARBA00023237"/>
    </source>
</evidence>
<dbReference type="EMBL" id="CP011409">
    <property type="protein sequence ID" value="AKZ65413.1"/>
    <property type="molecule type" value="Genomic_DNA"/>
</dbReference>